<dbReference type="GO" id="GO:0003677">
    <property type="term" value="F:DNA binding"/>
    <property type="evidence" value="ECO:0007669"/>
    <property type="project" value="UniProtKB-KW"/>
</dbReference>
<dbReference type="PANTHER" id="PTHR38600">
    <property type="entry name" value="TRANSCRIPTIONAL REGULATORY PROTEIN"/>
    <property type="match status" value="1"/>
</dbReference>
<dbReference type="SUPFAM" id="SSF46785">
    <property type="entry name" value="Winged helix' DNA-binding domain"/>
    <property type="match status" value="1"/>
</dbReference>
<dbReference type="GO" id="GO:0003700">
    <property type="term" value="F:DNA-binding transcription factor activity"/>
    <property type="evidence" value="ECO:0007669"/>
    <property type="project" value="InterPro"/>
</dbReference>
<evidence type="ECO:0000259" key="1">
    <source>
        <dbReference type="PROSITE" id="PS50987"/>
    </source>
</evidence>
<gene>
    <name evidence="2" type="ORF">AUR64_05540</name>
</gene>
<dbReference type="InterPro" id="IPR011991">
    <property type="entry name" value="ArsR-like_HTH"/>
</dbReference>
<reference evidence="2 3" key="1">
    <citation type="submission" date="2015-12" db="EMBL/GenBank/DDBJ databases">
        <title>Haloprofundus marisrubri gen. nov., sp. nov., an extremely halophilic archaeon isolated from the Discovery deep brine-seawater interface in the Red Sea.</title>
        <authorList>
            <person name="Zhang G."/>
            <person name="Stingl U."/>
            <person name="Rashid M."/>
        </authorList>
    </citation>
    <scope>NUCLEOTIDE SEQUENCE [LARGE SCALE GENOMIC DNA]</scope>
    <source>
        <strain evidence="2 3">SB9</strain>
    </source>
</reference>
<proteinExistence type="predicted"/>
<organism evidence="2 3">
    <name type="scientific">Haloprofundus marisrubri</name>
    <dbReference type="NCBI Taxonomy" id="1514971"/>
    <lineage>
        <taxon>Archaea</taxon>
        <taxon>Methanobacteriati</taxon>
        <taxon>Methanobacteriota</taxon>
        <taxon>Stenosarchaea group</taxon>
        <taxon>Halobacteria</taxon>
        <taxon>Halobacteriales</taxon>
        <taxon>Haloferacaceae</taxon>
        <taxon>Haloprofundus</taxon>
    </lineage>
</organism>
<dbReference type="RefSeq" id="WP_058580456.1">
    <property type="nucleotide sequence ID" value="NZ_LOPU01000013.1"/>
</dbReference>
<dbReference type="Gene3D" id="1.10.10.10">
    <property type="entry name" value="Winged helix-like DNA-binding domain superfamily/Winged helix DNA-binding domain"/>
    <property type="match status" value="1"/>
</dbReference>
<accession>A0A0W1RCH7</accession>
<protein>
    <submittedName>
        <fullName evidence="2">DNA-binding protein</fullName>
    </submittedName>
</protein>
<comment type="caution">
    <text evidence="2">The sequence shown here is derived from an EMBL/GenBank/DDBJ whole genome shotgun (WGS) entry which is preliminary data.</text>
</comment>
<dbReference type="EMBL" id="LOPU01000013">
    <property type="protein sequence ID" value="KTG11171.1"/>
    <property type="molecule type" value="Genomic_DNA"/>
</dbReference>
<dbReference type="CDD" id="cd00090">
    <property type="entry name" value="HTH_ARSR"/>
    <property type="match status" value="1"/>
</dbReference>
<dbReference type="PANTHER" id="PTHR38600:SF1">
    <property type="entry name" value="TRANSCRIPTIONAL REGULATORY PROTEIN"/>
    <property type="match status" value="1"/>
</dbReference>
<sequence length="92" mass="10664">MEGILWYVLTGTRGGTNRVRILRALEEQPWNANRLAERLDLDYKTVRYHLDVLVKNEIVDYDDEGYGSMYSPSSNLHQYQETVNSIFAHAEG</sequence>
<dbReference type="PROSITE" id="PS50987">
    <property type="entry name" value="HTH_ARSR_2"/>
    <property type="match status" value="1"/>
</dbReference>
<dbReference type="AlphaFoldDB" id="A0A0W1RCH7"/>
<evidence type="ECO:0000313" key="3">
    <source>
        <dbReference type="Proteomes" id="UP000054387"/>
    </source>
</evidence>
<dbReference type="InterPro" id="IPR001845">
    <property type="entry name" value="HTH_ArsR_DNA-bd_dom"/>
</dbReference>
<evidence type="ECO:0000313" key="2">
    <source>
        <dbReference type="EMBL" id="KTG11171.1"/>
    </source>
</evidence>
<dbReference type="InterPro" id="IPR036390">
    <property type="entry name" value="WH_DNA-bd_sf"/>
</dbReference>
<feature type="domain" description="HTH arsR-type" evidence="1">
    <location>
        <begin position="1"/>
        <end position="92"/>
    </location>
</feature>
<keyword evidence="2" id="KW-0238">DNA-binding</keyword>
<name>A0A0W1RCH7_9EURY</name>
<keyword evidence="3" id="KW-1185">Reference proteome</keyword>
<dbReference type="STRING" id="1514971.AUR64_05540"/>
<dbReference type="Proteomes" id="UP000054387">
    <property type="component" value="Unassembled WGS sequence"/>
</dbReference>
<dbReference type="OrthoDB" id="35765at2157"/>
<dbReference type="InterPro" id="IPR036388">
    <property type="entry name" value="WH-like_DNA-bd_sf"/>
</dbReference>
<dbReference type="Pfam" id="PF12840">
    <property type="entry name" value="HTH_20"/>
    <property type="match status" value="1"/>
</dbReference>